<dbReference type="EMBL" id="LCLH01000026">
    <property type="protein sequence ID" value="KKU13286.1"/>
    <property type="molecule type" value="Genomic_DNA"/>
</dbReference>
<comment type="caution">
    <text evidence="2">The sequence shown here is derived from an EMBL/GenBank/DDBJ whole genome shotgun (WGS) entry which is preliminary data.</text>
</comment>
<dbReference type="AlphaFoldDB" id="A0A0G1MY37"/>
<dbReference type="Proteomes" id="UP000034911">
    <property type="component" value="Unassembled WGS sequence"/>
</dbReference>
<reference evidence="2 3" key="1">
    <citation type="journal article" date="2015" name="Nature">
        <title>rRNA introns, odd ribosomes, and small enigmatic genomes across a large radiation of phyla.</title>
        <authorList>
            <person name="Brown C.T."/>
            <person name="Hug L.A."/>
            <person name="Thomas B.C."/>
            <person name="Sharon I."/>
            <person name="Castelle C.J."/>
            <person name="Singh A."/>
            <person name="Wilkins M.J."/>
            <person name="Williams K.H."/>
            <person name="Banfield J.F."/>
        </authorList>
    </citation>
    <scope>NUCLEOTIDE SEQUENCE [LARGE SCALE GENOMIC DNA]</scope>
</reference>
<evidence type="ECO:0000313" key="3">
    <source>
        <dbReference type="Proteomes" id="UP000034911"/>
    </source>
</evidence>
<name>A0A0G1MY37_9BACT</name>
<feature type="non-terminal residue" evidence="2">
    <location>
        <position position="1"/>
    </location>
</feature>
<proteinExistence type="predicted"/>
<organism evidence="2 3">
    <name type="scientific">Candidatus Magasanikbacteria bacterium GW2011_GWC2_45_8</name>
    <dbReference type="NCBI Taxonomy" id="1619050"/>
    <lineage>
        <taxon>Bacteria</taxon>
        <taxon>Candidatus Magasanikiibacteriota</taxon>
    </lineage>
</organism>
<feature type="compositionally biased region" description="Basic and acidic residues" evidence="1">
    <location>
        <begin position="17"/>
        <end position="32"/>
    </location>
</feature>
<feature type="region of interest" description="Disordered" evidence="1">
    <location>
        <begin position="1"/>
        <end position="32"/>
    </location>
</feature>
<gene>
    <name evidence="2" type="ORF">UX20_C0026G0011</name>
</gene>
<accession>A0A0G1MY37</accession>
<evidence type="ECO:0000313" key="2">
    <source>
        <dbReference type="EMBL" id="KKU13286.1"/>
    </source>
</evidence>
<evidence type="ECO:0000256" key="1">
    <source>
        <dbReference type="SAM" id="MobiDB-lite"/>
    </source>
</evidence>
<sequence length="32" mass="3410">KKGGGEAKKGKSATTDGKVDRRADKKSARLQH</sequence>
<protein>
    <submittedName>
        <fullName evidence="2">Uncharacterized protein</fullName>
    </submittedName>
</protein>